<dbReference type="Proteomes" id="UP000008631">
    <property type="component" value="Chromosome"/>
</dbReference>
<dbReference type="InterPro" id="IPR000209">
    <property type="entry name" value="Peptidase_S8/S53_dom"/>
</dbReference>
<feature type="region of interest" description="Disordered" evidence="1">
    <location>
        <begin position="1274"/>
        <end position="1366"/>
    </location>
</feature>
<feature type="compositionally biased region" description="Pro residues" evidence="1">
    <location>
        <begin position="1293"/>
        <end position="1304"/>
    </location>
</feature>
<evidence type="ECO:0000313" key="3">
    <source>
        <dbReference type="EMBL" id="ADV63963.1"/>
    </source>
</evidence>
<dbReference type="GO" id="GO:0004252">
    <property type="term" value="F:serine-type endopeptidase activity"/>
    <property type="evidence" value="ECO:0007669"/>
    <property type="project" value="InterPro"/>
</dbReference>
<reference evidence="3 4" key="2">
    <citation type="journal article" date="2011" name="Stand. Genomic Sci.">
        <title>Complete genome sequence of Isosphaera pallida type strain (IS1B).</title>
        <authorList>
            <consortium name="US DOE Joint Genome Institute (JGI-PGF)"/>
            <person name="Goker M."/>
            <person name="Cleland D."/>
            <person name="Saunders E."/>
            <person name="Lapidus A."/>
            <person name="Nolan M."/>
            <person name="Lucas S."/>
            <person name="Hammon N."/>
            <person name="Deshpande S."/>
            <person name="Cheng J.F."/>
            <person name="Tapia R."/>
            <person name="Han C."/>
            <person name="Goodwin L."/>
            <person name="Pitluck S."/>
            <person name="Liolios K."/>
            <person name="Pagani I."/>
            <person name="Ivanova N."/>
            <person name="Mavromatis K."/>
            <person name="Pati A."/>
            <person name="Chen A."/>
            <person name="Palaniappan K."/>
            <person name="Land M."/>
            <person name="Hauser L."/>
            <person name="Chang Y.J."/>
            <person name="Jeffries C.D."/>
            <person name="Detter J.C."/>
            <person name="Beck B."/>
            <person name="Woyke T."/>
            <person name="Bristow J."/>
            <person name="Eisen J.A."/>
            <person name="Markowitz V."/>
            <person name="Hugenholtz P."/>
            <person name="Kyrpides N.C."/>
            <person name="Klenk H.P."/>
        </authorList>
    </citation>
    <scope>NUCLEOTIDE SEQUENCE [LARGE SCALE GENOMIC DNA]</scope>
    <source>
        <strain evidence="4">ATCC 43644 / DSM 9630 / IS1B</strain>
    </source>
</reference>
<reference key="1">
    <citation type="submission" date="2010-11" db="EMBL/GenBank/DDBJ databases">
        <title>The complete sequence of chromosome of Isophaera pallida ATCC 43644.</title>
        <authorList>
            <consortium name="US DOE Joint Genome Institute (JGI-PGF)"/>
            <person name="Lucas S."/>
            <person name="Copeland A."/>
            <person name="Lapidus A."/>
            <person name="Bruce D."/>
            <person name="Goodwin L."/>
            <person name="Pitluck S."/>
            <person name="Kyrpides N."/>
            <person name="Mavromatis K."/>
            <person name="Pagani I."/>
            <person name="Ivanova N."/>
            <person name="Saunders E."/>
            <person name="Brettin T."/>
            <person name="Detter J.C."/>
            <person name="Han C."/>
            <person name="Tapia R."/>
            <person name="Land M."/>
            <person name="Hauser L."/>
            <person name="Markowitz V."/>
            <person name="Cheng J.-F."/>
            <person name="Hugenholtz P."/>
            <person name="Woyke T."/>
            <person name="Wu D."/>
            <person name="Eisen J.A."/>
        </authorList>
    </citation>
    <scope>NUCLEOTIDE SEQUENCE</scope>
    <source>
        <strain>ATCC 43644</strain>
    </source>
</reference>
<feature type="region of interest" description="Disordered" evidence="1">
    <location>
        <begin position="1384"/>
        <end position="1411"/>
    </location>
</feature>
<keyword evidence="4" id="KW-1185">Reference proteome</keyword>
<name>E8R6R1_ISOPI</name>
<dbReference type="HOGENOM" id="CLU_247382_0_0_0"/>
<dbReference type="eggNOG" id="COG1404">
    <property type="taxonomic scope" value="Bacteria"/>
</dbReference>
<evidence type="ECO:0000256" key="1">
    <source>
        <dbReference type="SAM" id="MobiDB-lite"/>
    </source>
</evidence>
<dbReference type="EMBL" id="CP002353">
    <property type="protein sequence ID" value="ADV63963.1"/>
    <property type="molecule type" value="Genomic_DNA"/>
</dbReference>
<feature type="compositionally biased region" description="Low complexity" evidence="1">
    <location>
        <begin position="810"/>
        <end position="819"/>
    </location>
</feature>
<dbReference type="Pfam" id="PF00082">
    <property type="entry name" value="Peptidase_S8"/>
    <property type="match status" value="1"/>
</dbReference>
<dbReference type="GO" id="GO:0006508">
    <property type="term" value="P:proteolysis"/>
    <property type="evidence" value="ECO:0007669"/>
    <property type="project" value="InterPro"/>
</dbReference>
<evidence type="ECO:0000313" key="4">
    <source>
        <dbReference type="Proteomes" id="UP000008631"/>
    </source>
</evidence>
<dbReference type="InterPro" id="IPR036852">
    <property type="entry name" value="Peptidase_S8/S53_dom_sf"/>
</dbReference>
<dbReference type="PRINTS" id="PR01217">
    <property type="entry name" value="PRICHEXTENSN"/>
</dbReference>
<feature type="compositionally biased region" description="Polar residues" evidence="1">
    <location>
        <begin position="1281"/>
        <end position="1291"/>
    </location>
</feature>
<dbReference type="OrthoDB" id="224238at2"/>
<feature type="compositionally biased region" description="Low complexity" evidence="1">
    <location>
        <begin position="1384"/>
        <end position="1400"/>
    </location>
</feature>
<sequence>MSQPSRPRSRQTDRRRKQSLIPECVMRLEERVVLSPIVSVNNPVVTIVNQNDSNTVFEIAVSESAPDGELLSSAATTSVRLLSPVDQFGGDMVRIEAGPGGEFGRAVYAISRGAPQVANPIRPAINRPGTIYRVDPATGKASIFFDLNTVVPQLPAVDPGPFDPPNDATNDARSVATGLGNWYDLSFDTEGYFDGRPSLFVTSVDELDPRKNAIYRIGPDGSFLGMFTQFVEGVENNNLSINPSAIHVLPAHQQAFLRGVIAGDGQSNEPVGGNLVPEFPRRDFNALYFDANAFRPTQRVVNKAILPDGVELTSLGFGPQVAIVSANRDYPEPVYSVFTDFGSPTSPDGPGSPRYSGVEGLTGFNPNVFSFLIGPNQVQTFDNAIVSGDFNPDTFQAATTPYRRFIDASFDQFGFFSLGRTIAADGTVGLPQNAGSLFVADLATGLTVTLDRPDFDGLEYPDTFPDTITVPVIGDGVITAIPIDAGGNPVFVGTAVGIEYTYLPIARGYRSDGAFGGRIVRIDPAGTVRNFAENFNTFDTASLSGQPFFRVLFPTTEGGASIHTTFEGLLAAESFLQQNLSLSFSADGTILYASDNDGIWQFRTTESLAGSSSGQIMGLDDLRTLGVPYDGRDSAVAVIDTGIDARTPQFRGRVAPGRRLFNNGRGDDDQSGVLVGHGTPIAGVIHQFVPQATLLPIDVTVPGATPDVAEAAGIGATTAQTLYRGFEYLSRNPFVSDPIRPDRQARVVAAAVGIGTNETFQTEGVAYRSFPQIVAAFKNSLHRLRRLGIATVAPAGQNGQEIGTGENEIGTPPDVTTPGDTKGMSLLATLNEIISVTGVYPFPYVSDGQSVPNDRTGLSTNRAGVPINVFDDEAGDFVANLIDLVAFEPGGAIYADRFLGAVNRSVTTDFAAPALDLPTFSRTNPGVVTTNVLDQGGTSLSAAVVTGSIALVASALDYWGDLAEVGFTADAYLTTPVGVTTLDFGPHQLRDLSVYANPDGINSILQWTAVPATDNDDGLSTGNPPQPLLSQIPSRGPEGVDLFNPGFPNYARIDVGNAVAAIEGAIALDYLIRNDFLRVIDTNNNGLITAQEIQNFVDGSVGTEFAEARAMARLLGGTGSSPIGGSEVGTPLGETFLGETPGQAEALQRRYNFFDYVIDGQRDGVISIEQYHTLAHRLLPQPDSFVIVDRQRSSANGNLIEPTARRNYQDLQRLSPRYVFVPPQAVARFRNISPAQFGVGRGDRPGTTRPFFTLFRLNSAKPVLNTDINQIARRPRASMAGNPNNPVLANQTPRPPANPNPTPTPRTNSASPPVNESTAAVNPVETTVPTTTNTPGEAVAVGTATTTPTTPTTAPTPPTSTPTLTSGQSVVEVTGGNAVTPVASTPAAAPTTPAPSAVASPPTPAPVTPTTPVAAQPNDSFNLEALLGGSTSAAEQARFLTNFNNRLLMEIHNYRVAEGQGITTPGGERAAVIQAALRQLNPLPQDLRRLGIFALNDTLVSFGHRAFDPRIADTMRWEDVARRLLLGV</sequence>
<dbReference type="InterPro" id="IPR018247">
    <property type="entry name" value="EF_Hand_1_Ca_BS"/>
</dbReference>
<accession>E8R6R1</accession>
<dbReference type="SUPFAM" id="SSF52743">
    <property type="entry name" value="Subtilisin-like"/>
    <property type="match status" value="1"/>
</dbReference>
<dbReference type="InParanoid" id="E8R6R1"/>
<dbReference type="Gene3D" id="3.40.50.200">
    <property type="entry name" value="Peptidase S8/S53 domain"/>
    <property type="match status" value="1"/>
</dbReference>
<organism evidence="3 4">
    <name type="scientific">Isosphaera pallida (strain ATCC 43644 / DSM 9630 / IS1B)</name>
    <dbReference type="NCBI Taxonomy" id="575540"/>
    <lineage>
        <taxon>Bacteria</taxon>
        <taxon>Pseudomonadati</taxon>
        <taxon>Planctomycetota</taxon>
        <taxon>Planctomycetia</taxon>
        <taxon>Isosphaerales</taxon>
        <taxon>Isosphaeraceae</taxon>
        <taxon>Isosphaera</taxon>
    </lineage>
</organism>
<gene>
    <name evidence="3" type="ordered locus">Isop_3404</name>
</gene>
<dbReference type="STRING" id="575540.Isop_3404"/>
<evidence type="ECO:0000259" key="2">
    <source>
        <dbReference type="Pfam" id="PF00082"/>
    </source>
</evidence>
<feature type="domain" description="Peptidase S8/S53" evidence="2">
    <location>
        <begin position="631"/>
        <end position="959"/>
    </location>
</feature>
<dbReference type="PROSITE" id="PS00018">
    <property type="entry name" value="EF_HAND_1"/>
    <property type="match status" value="1"/>
</dbReference>
<proteinExistence type="predicted"/>
<protein>
    <recommendedName>
        <fullName evidence="2">Peptidase S8/S53 domain-containing protein</fullName>
    </recommendedName>
</protein>
<feature type="compositionally biased region" description="Low complexity" evidence="1">
    <location>
        <begin position="1305"/>
        <end position="1353"/>
    </location>
</feature>
<dbReference type="RefSeq" id="WP_013566251.1">
    <property type="nucleotide sequence ID" value="NC_014962.1"/>
</dbReference>
<feature type="region of interest" description="Disordered" evidence="1">
    <location>
        <begin position="798"/>
        <end position="819"/>
    </location>
</feature>
<dbReference type="KEGG" id="ipa:Isop_3404"/>